<dbReference type="AlphaFoldDB" id="A0AAD5YJS1"/>
<dbReference type="EMBL" id="JANAWD010000062">
    <property type="protein sequence ID" value="KAJ3488660.1"/>
    <property type="molecule type" value="Genomic_DNA"/>
</dbReference>
<feature type="region of interest" description="Disordered" evidence="1">
    <location>
        <begin position="109"/>
        <end position="187"/>
    </location>
</feature>
<feature type="compositionally biased region" description="Low complexity" evidence="1">
    <location>
        <begin position="57"/>
        <end position="95"/>
    </location>
</feature>
<feature type="compositionally biased region" description="Basic and acidic residues" evidence="1">
    <location>
        <begin position="177"/>
        <end position="187"/>
    </location>
</feature>
<protein>
    <submittedName>
        <fullName evidence="2">Uncharacterized protein</fullName>
    </submittedName>
</protein>
<evidence type="ECO:0000313" key="3">
    <source>
        <dbReference type="Proteomes" id="UP001212997"/>
    </source>
</evidence>
<dbReference type="Proteomes" id="UP001212997">
    <property type="component" value="Unassembled WGS sequence"/>
</dbReference>
<comment type="caution">
    <text evidence="2">The sequence shown here is derived from an EMBL/GenBank/DDBJ whole genome shotgun (WGS) entry which is preliminary data.</text>
</comment>
<evidence type="ECO:0000313" key="2">
    <source>
        <dbReference type="EMBL" id="KAJ3488660.1"/>
    </source>
</evidence>
<evidence type="ECO:0000256" key="1">
    <source>
        <dbReference type="SAM" id="MobiDB-lite"/>
    </source>
</evidence>
<feature type="region of interest" description="Disordered" evidence="1">
    <location>
        <begin position="1"/>
        <end position="95"/>
    </location>
</feature>
<keyword evidence="3" id="KW-1185">Reference proteome</keyword>
<proteinExistence type="predicted"/>
<gene>
    <name evidence="2" type="ORF">NLI96_g2680</name>
</gene>
<feature type="compositionally biased region" description="Polar residues" evidence="1">
    <location>
        <begin position="42"/>
        <end position="54"/>
    </location>
</feature>
<name>A0AAD5YJS1_9APHY</name>
<accession>A0AAD5YJS1</accession>
<feature type="compositionally biased region" description="Basic residues" evidence="1">
    <location>
        <begin position="1"/>
        <end position="12"/>
    </location>
</feature>
<organism evidence="2 3">
    <name type="scientific">Meripilus lineatus</name>
    <dbReference type="NCBI Taxonomy" id="2056292"/>
    <lineage>
        <taxon>Eukaryota</taxon>
        <taxon>Fungi</taxon>
        <taxon>Dikarya</taxon>
        <taxon>Basidiomycota</taxon>
        <taxon>Agaricomycotina</taxon>
        <taxon>Agaricomycetes</taxon>
        <taxon>Polyporales</taxon>
        <taxon>Meripilaceae</taxon>
        <taxon>Meripilus</taxon>
    </lineage>
</organism>
<reference evidence="2" key="1">
    <citation type="submission" date="2022-07" db="EMBL/GenBank/DDBJ databases">
        <title>Genome Sequence of Physisporinus lineatus.</title>
        <authorList>
            <person name="Buettner E."/>
        </authorList>
    </citation>
    <scope>NUCLEOTIDE SEQUENCE</scope>
    <source>
        <strain evidence="2">VT162</strain>
    </source>
</reference>
<sequence length="187" mass="19660">MRRPSLQHHRRGSAPPLVLPPPPARSSLKKTSLPTPHPSQPNLPSQINASNSAGSILPRSAASSPLTASTSDVSLSTLPSSAPSTPRSSRSGSMSLFSTKLHWRMARLFTGGGGMGRGKGGESQVSTLVTSEDDESTNGSTEVVQRKIVRFDGVGLDGGPGEDLKENQNDDGDDNETTERDGMLEQS</sequence>